<feature type="transmembrane region" description="Helical" evidence="9">
    <location>
        <begin position="462"/>
        <end position="489"/>
    </location>
</feature>
<evidence type="ECO:0000256" key="3">
    <source>
        <dbReference type="ARBA" id="ARBA00022448"/>
    </source>
</evidence>
<feature type="compositionally biased region" description="Low complexity" evidence="8">
    <location>
        <begin position="104"/>
        <end position="126"/>
    </location>
</feature>
<dbReference type="AlphaFoldDB" id="A0A316UYG6"/>
<feature type="transmembrane region" description="Helical" evidence="9">
    <location>
        <begin position="340"/>
        <end position="359"/>
    </location>
</feature>
<dbReference type="GO" id="GO:0000319">
    <property type="term" value="F:sulfite transmembrane transporter activity"/>
    <property type="evidence" value="ECO:0007669"/>
    <property type="project" value="TreeGrafter"/>
</dbReference>
<organism evidence="10 11">
    <name type="scientific">Jaminaea rosea</name>
    <dbReference type="NCBI Taxonomy" id="1569628"/>
    <lineage>
        <taxon>Eukaryota</taxon>
        <taxon>Fungi</taxon>
        <taxon>Dikarya</taxon>
        <taxon>Basidiomycota</taxon>
        <taxon>Ustilaginomycotina</taxon>
        <taxon>Exobasidiomycetes</taxon>
        <taxon>Microstromatales</taxon>
        <taxon>Microstromatales incertae sedis</taxon>
        <taxon>Jaminaea</taxon>
    </lineage>
</organism>
<feature type="transmembrane region" description="Helical" evidence="9">
    <location>
        <begin position="307"/>
        <end position="328"/>
    </location>
</feature>
<keyword evidence="4" id="KW-1003">Cell membrane</keyword>
<feature type="compositionally biased region" description="Low complexity" evidence="8">
    <location>
        <begin position="134"/>
        <end position="158"/>
    </location>
</feature>
<evidence type="ECO:0000256" key="2">
    <source>
        <dbReference type="ARBA" id="ARBA00008566"/>
    </source>
</evidence>
<accession>A0A316UYG6</accession>
<feature type="compositionally biased region" description="Basic and acidic residues" evidence="8">
    <location>
        <begin position="577"/>
        <end position="586"/>
    </location>
</feature>
<gene>
    <name evidence="10" type="ORF">BDZ90DRAFT_244955</name>
</gene>
<feature type="region of interest" description="Disordered" evidence="8">
    <location>
        <begin position="1"/>
        <end position="47"/>
    </location>
</feature>
<dbReference type="RefSeq" id="XP_025364952.1">
    <property type="nucleotide sequence ID" value="XM_025507481.1"/>
</dbReference>
<evidence type="ECO:0008006" key="12">
    <source>
        <dbReference type="Google" id="ProtNLM"/>
    </source>
</evidence>
<dbReference type="InterPro" id="IPR038665">
    <property type="entry name" value="Voltage-dep_anion_channel_sf"/>
</dbReference>
<feature type="region of interest" description="Disordered" evidence="8">
    <location>
        <begin position="84"/>
        <end position="204"/>
    </location>
</feature>
<keyword evidence="11" id="KW-1185">Reference proteome</keyword>
<evidence type="ECO:0000256" key="1">
    <source>
        <dbReference type="ARBA" id="ARBA00004651"/>
    </source>
</evidence>
<dbReference type="PANTHER" id="PTHR31686:SF1">
    <property type="entry name" value="SULFITE EFFLUX PUMP SSU1"/>
    <property type="match status" value="1"/>
</dbReference>
<reference evidence="10 11" key="1">
    <citation type="journal article" date="2018" name="Mol. Biol. Evol.">
        <title>Broad Genomic Sampling Reveals a Smut Pathogenic Ancestry of the Fungal Clade Ustilaginomycotina.</title>
        <authorList>
            <person name="Kijpornyongpan T."/>
            <person name="Mondo S.J."/>
            <person name="Barry K."/>
            <person name="Sandor L."/>
            <person name="Lee J."/>
            <person name="Lipzen A."/>
            <person name="Pangilinan J."/>
            <person name="LaButti K."/>
            <person name="Hainaut M."/>
            <person name="Henrissat B."/>
            <person name="Grigoriev I.V."/>
            <person name="Spatafora J.W."/>
            <person name="Aime M.C."/>
        </authorList>
    </citation>
    <scope>NUCLEOTIDE SEQUENCE [LARGE SCALE GENOMIC DNA]</scope>
    <source>
        <strain evidence="10 11">MCA 5214</strain>
    </source>
</reference>
<dbReference type="CDD" id="cd09318">
    <property type="entry name" value="TDT_SSU1"/>
    <property type="match status" value="1"/>
</dbReference>
<keyword evidence="5 9" id="KW-0812">Transmembrane</keyword>
<keyword evidence="3" id="KW-0813">Transport</keyword>
<comment type="similarity">
    <text evidence="2">Belongs to the tellurite-resistance/dicarboxylate transporter (TDT) family.</text>
</comment>
<sequence>MLDSLADAVEATPSCCVPATEARPRPREPEPTSGDAEVEEELPGRRAAGTMVLCRSGEVGRGTLRAAGGATGIVHWKPLRSETGERCADGAGDRRNSLPHHSAQPHSHLLSQPSSSATASSRQALSPNTDSLPHHSTQPHSHLQSQSSSSDTANSQQALPPNAGTEAEEERTYLRGDFAPSSGADTAARQRRPRNADPSRPAKGVRERVLHFTPSWFSVVMGTGVISTVLLLLPWEPLHAGLRYPAAAWTILAMFLFLFFSLGFLALLWLTITHPQKSNFLGTLPMGLTLGTVEFNMGPGPALAASVLWWLATFLSLLTAIGVPFVAMTYQSHSFSSTTAALLVPVVPCLTASSAGAVISEALYDHGFSTYAFTIVIVSYMVLGIGLLLSLTILVLYFQRLLLFKQPPREIIISTILPLGPTAQSSTALLHLGQVALKLFPTISTRPGSGVTELALPVGQALFASGLLSALMLWAYGIFWTFIAAGTIIREFRRGSVAFSIGWWSATFPLGSMSIATIRLALVLDSLALKIVATGFAIVTLVVWFTVACPTLLGFVNGSLLSRATAPCVADLPLDPLDRHDEEEKSPNPTDGIVRQ</sequence>
<dbReference type="InterPro" id="IPR051629">
    <property type="entry name" value="Sulfite_efflux_TDT"/>
</dbReference>
<evidence type="ECO:0000313" key="11">
    <source>
        <dbReference type="Proteomes" id="UP000245884"/>
    </source>
</evidence>
<evidence type="ECO:0000256" key="8">
    <source>
        <dbReference type="SAM" id="MobiDB-lite"/>
    </source>
</evidence>
<dbReference type="EMBL" id="KZ819662">
    <property type="protein sequence ID" value="PWN30340.1"/>
    <property type="molecule type" value="Genomic_DNA"/>
</dbReference>
<dbReference type="PANTHER" id="PTHR31686">
    <property type="match status" value="1"/>
</dbReference>
<feature type="transmembrane region" description="Helical" evidence="9">
    <location>
        <begin position="501"/>
        <end position="522"/>
    </location>
</feature>
<evidence type="ECO:0000256" key="9">
    <source>
        <dbReference type="SAM" id="Phobius"/>
    </source>
</evidence>
<dbReference type="OrthoDB" id="1099at2759"/>
<dbReference type="Proteomes" id="UP000245884">
    <property type="component" value="Unassembled WGS sequence"/>
</dbReference>
<feature type="transmembrane region" description="Helical" evidence="9">
    <location>
        <begin position="371"/>
        <end position="398"/>
    </location>
</feature>
<dbReference type="InterPro" id="IPR004695">
    <property type="entry name" value="SLAC1/Mae1/Ssu1/TehA"/>
</dbReference>
<dbReference type="GeneID" id="37029304"/>
<keyword evidence="7 9" id="KW-0472">Membrane</keyword>
<name>A0A316UYG6_9BASI</name>
<proteinExistence type="inferred from homology"/>
<feature type="transmembrane region" description="Helical" evidence="9">
    <location>
        <begin position="247"/>
        <end position="272"/>
    </location>
</feature>
<evidence type="ECO:0000256" key="7">
    <source>
        <dbReference type="ARBA" id="ARBA00023136"/>
    </source>
</evidence>
<dbReference type="Gene3D" id="1.50.10.150">
    <property type="entry name" value="Voltage-dependent anion channel"/>
    <property type="match status" value="1"/>
</dbReference>
<evidence type="ECO:0000256" key="5">
    <source>
        <dbReference type="ARBA" id="ARBA00022692"/>
    </source>
</evidence>
<keyword evidence="6 9" id="KW-1133">Transmembrane helix</keyword>
<feature type="transmembrane region" description="Helical" evidence="9">
    <location>
        <begin position="528"/>
        <end position="553"/>
    </location>
</feature>
<feature type="transmembrane region" description="Helical" evidence="9">
    <location>
        <begin position="216"/>
        <end position="235"/>
    </location>
</feature>
<dbReference type="Pfam" id="PF03595">
    <property type="entry name" value="SLAC1"/>
    <property type="match status" value="1"/>
</dbReference>
<feature type="region of interest" description="Disordered" evidence="8">
    <location>
        <begin position="577"/>
        <end position="596"/>
    </location>
</feature>
<evidence type="ECO:0000256" key="6">
    <source>
        <dbReference type="ARBA" id="ARBA00022989"/>
    </source>
</evidence>
<protein>
    <recommendedName>
        <fullName evidence="12">C4-dicarboxylate transporter/malic acid transport protein</fullName>
    </recommendedName>
</protein>
<comment type="subcellular location">
    <subcellularLocation>
        <location evidence="1">Cell membrane</location>
        <topology evidence="1">Multi-pass membrane protein</topology>
    </subcellularLocation>
</comment>
<evidence type="ECO:0000256" key="4">
    <source>
        <dbReference type="ARBA" id="ARBA00022475"/>
    </source>
</evidence>
<feature type="compositionally biased region" description="Basic and acidic residues" evidence="8">
    <location>
        <begin position="84"/>
        <end position="96"/>
    </location>
</feature>
<dbReference type="GO" id="GO:0005886">
    <property type="term" value="C:plasma membrane"/>
    <property type="evidence" value="ECO:0007669"/>
    <property type="project" value="UniProtKB-SubCell"/>
</dbReference>
<evidence type="ECO:0000313" key="10">
    <source>
        <dbReference type="EMBL" id="PWN30340.1"/>
    </source>
</evidence>